<dbReference type="SUPFAM" id="SSF53474">
    <property type="entry name" value="alpha/beta-Hydrolases"/>
    <property type="match status" value="1"/>
</dbReference>
<keyword evidence="2" id="KW-1185">Reference proteome</keyword>
<dbReference type="Proteomes" id="UP000218387">
    <property type="component" value="Chromosome"/>
</dbReference>
<protein>
    <submittedName>
        <fullName evidence="1">DUF2974 domain-containing protein</fullName>
    </submittedName>
</protein>
<evidence type="ECO:0000313" key="1">
    <source>
        <dbReference type="EMBL" id="QCT71412.1"/>
    </source>
</evidence>
<gene>
    <name evidence="1" type="ORF">CPZ25_008730</name>
</gene>
<dbReference type="InterPro" id="IPR029058">
    <property type="entry name" value="AB_hydrolase_fold"/>
</dbReference>
<dbReference type="Pfam" id="PF11187">
    <property type="entry name" value="Mbeg1-like"/>
    <property type="match status" value="1"/>
</dbReference>
<accession>A0A4P9C9P9</accession>
<evidence type="ECO:0000313" key="2">
    <source>
        <dbReference type="Proteomes" id="UP000218387"/>
    </source>
</evidence>
<organism evidence="1 2">
    <name type="scientific">Eubacterium maltosivorans</name>
    <dbReference type="NCBI Taxonomy" id="2041044"/>
    <lineage>
        <taxon>Bacteria</taxon>
        <taxon>Bacillati</taxon>
        <taxon>Bacillota</taxon>
        <taxon>Clostridia</taxon>
        <taxon>Eubacteriales</taxon>
        <taxon>Eubacteriaceae</taxon>
        <taxon>Eubacterium</taxon>
    </lineage>
</organism>
<sequence length="369" mass="41070">MSNILDYLDWRGDLTLDQSPFNAVDNLILSCVSYIRFEGIVPNSTEAVSIAEAFGRFSALPEAEQQLRLRVDEDRRLLKALAQSRRFSDMGLCLYDDQLDPILEKQFCGLTVLTGDGLAFIAYRGTDNTLVGWKEDFNMSFKTCVPSQTEAAEYLRRAAGSLGAVRLRIGGHSKGGNLAVYAGIHCGAYLNRIEVIYSNDGPGFPAEVLESPSYLAINDRIRTFVPQTSIVGMLLEHAEDYTVVHSKQIGIAQHDPYSWEILGPDFVCLESVTAGCRFMDQTVKAWVDGMSPEEREQFIDTFYDILSVTQAQTVSDLAHFSLKNARAVKKTLENTDPETKKMMTEAISKLLDAAKESFHTLLPHKKASD</sequence>
<dbReference type="InterPro" id="IPR024499">
    <property type="entry name" value="Mbeg1-like"/>
</dbReference>
<dbReference type="EMBL" id="CP029487">
    <property type="protein sequence ID" value="QCT71412.1"/>
    <property type="molecule type" value="Genomic_DNA"/>
</dbReference>
<dbReference type="KEGG" id="emt:CPZ25_008730"/>
<dbReference type="AlphaFoldDB" id="A0A4P9C9P9"/>
<name>A0A4P9C9P9_EUBML</name>
<dbReference type="RefSeq" id="WP_058693650.1">
    <property type="nucleotide sequence ID" value="NZ_CABJDW020000016.1"/>
</dbReference>
<proteinExistence type="predicted"/>
<reference evidence="1 2" key="1">
    <citation type="submission" date="2018-05" db="EMBL/GenBank/DDBJ databases">
        <title>Genome comparison of Eubacterium sp.</title>
        <authorList>
            <person name="Feng Y."/>
            <person name="Sanchez-Andrea I."/>
            <person name="Stams A.J.M."/>
            <person name="De Vos W.M."/>
        </authorList>
    </citation>
    <scope>NUCLEOTIDE SEQUENCE [LARGE SCALE GENOMIC DNA]</scope>
    <source>
        <strain evidence="1 2">YI</strain>
    </source>
</reference>